<dbReference type="InterPro" id="IPR003439">
    <property type="entry name" value="ABC_transporter-like_ATP-bd"/>
</dbReference>
<dbReference type="InterPro" id="IPR017871">
    <property type="entry name" value="ABC_transporter-like_CS"/>
</dbReference>
<gene>
    <name evidence="6" type="ORF">SPV1_01292</name>
</gene>
<feature type="domain" description="ABC transporter" evidence="5">
    <location>
        <begin position="18"/>
        <end position="238"/>
    </location>
</feature>
<accession>Q0F2L0</accession>
<dbReference type="FunFam" id="3.40.50.300:FF:000032">
    <property type="entry name" value="Export ABC transporter ATP-binding protein"/>
    <property type="match status" value="1"/>
</dbReference>
<reference evidence="6 7" key="1">
    <citation type="submission" date="2006-09" db="EMBL/GenBank/DDBJ databases">
        <authorList>
            <person name="Emerson D."/>
            <person name="Ferriera S."/>
            <person name="Johnson J."/>
            <person name="Kravitz S."/>
            <person name="Halpern A."/>
            <person name="Remington K."/>
            <person name="Beeson K."/>
            <person name="Tran B."/>
            <person name="Rogers Y.-H."/>
            <person name="Friedman R."/>
            <person name="Venter J.C."/>
        </authorList>
    </citation>
    <scope>NUCLEOTIDE SEQUENCE [LARGE SCALE GENOMIC DNA]</scope>
    <source>
        <strain evidence="6 7">PV-1</strain>
    </source>
</reference>
<dbReference type="PROSITE" id="PS50893">
    <property type="entry name" value="ABC_TRANSPORTER_2"/>
    <property type="match status" value="1"/>
</dbReference>
<dbReference type="RefSeq" id="WP_009850559.1">
    <property type="nucleotide sequence ID" value="NZ_DS022295.1"/>
</dbReference>
<dbReference type="FunCoup" id="Q0F2L0">
    <property type="interactions" value="305"/>
</dbReference>
<dbReference type="InterPro" id="IPR003593">
    <property type="entry name" value="AAA+_ATPase"/>
</dbReference>
<dbReference type="OrthoDB" id="9766351at2"/>
<dbReference type="eggNOG" id="COG1136">
    <property type="taxonomic scope" value="Bacteria"/>
</dbReference>
<evidence type="ECO:0000313" key="7">
    <source>
        <dbReference type="Proteomes" id="UP000005297"/>
    </source>
</evidence>
<dbReference type="GO" id="GO:0022857">
    <property type="term" value="F:transmembrane transporter activity"/>
    <property type="evidence" value="ECO:0007669"/>
    <property type="project" value="UniProtKB-ARBA"/>
</dbReference>
<evidence type="ECO:0000313" key="6">
    <source>
        <dbReference type="EMBL" id="EAU55540.1"/>
    </source>
</evidence>
<dbReference type="SMART" id="SM00382">
    <property type="entry name" value="AAA"/>
    <property type="match status" value="1"/>
</dbReference>
<keyword evidence="3" id="KW-0067">ATP-binding</keyword>
<dbReference type="PANTHER" id="PTHR24220">
    <property type="entry name" value="IMPORT ATP-BINDING PROTEIN"/>
    <property type="match status" value="1"/>
</dbReference>
<evidence type="ECO:0000259" key="5">
    <source>
        <dbReference type="PROSITE" id="PS50893"/>
    </source>
</evidence>
<keyword evidence="1" id="KW-0813">Transport</keyword>
<dbReference type="InterPro" id="IPR027417">
    <property type="entry name" value="P-loop_NTPase"/>
</dbReference>
<dbReference type="InterPro" id="IPR015854">
    <property type="entry name" value="ABC_transpr_LolD-like"/>
</dbReference>
<dbReference type="GO" id="GO:0005886">
    <property type="term" value="C:plasma membrane"/>
    <property type="evidence" value="ECO:0007669"/>
    <property type="project" value="TreeGrafter"/>
</dbReference>
<dbReference type="PROSITE" id="PS00211">
    <property type="entry name" value="ABC_TRANSPORTER_1"/>
    <property type="match status" value="1"/>
</dbReference>
<dbReference type="AlphaFoldDB" id="Q0F2L0"/>
<dbReference type="SUPFAM" id="SSF52540">
    <property type="entry name" value="P-loop containing nucleoside triphosphate hydrolases"/>
    <property type="match status" value="1"/>
</dbReference>
<dbReference type="Gene3D" id="3.40.50.300">
    <property type="entry name" value="P-loop containing nucleotide triphosphate hydrolases"/>
    <property type="match status" value="1"/>
</dbReference>
<name>Q0F2L0_9PROT</name>
<evidence type="ECO:0000256" key="4">
    <source>
        <dbReference type="ARBA" id="ARBA00038388"/>
    </source>
</evidence>
<dbReference type="GO" id="GO:0016887">
    <property type="term" value="F:ATP hydrolysis activity"/>
    <property type="evidence" value="ECO:0007669"/>
    <property type="project" value="InterPro"/>
</dbReference>
<dbReference type="HOGENOM" id="CLU_000604_1_22_0"/>
<sequence>MSEITAGAPVAGGSDCLLEVTNLHKSFSAPAGELHILQGLAFELAEGEFLAVVGESGSGKSTMLQILGTLERPDRGEMLLDGEAIESLSSTRQAHLRNEKIGFVYQAHHLIPELTALENVALPLLVQGLPEKDAQLRASALLARLGLAARESHVPARLSGGEAQRVAVARALVTSPRLLLADEPTGNLDEHTAQEVFVLLQALCREENAAVVMVTHSMALARSCDRILYLHDGRLIQR</sequence>
<evidence type="ECO:0000256" key="1">
    <source>
        <dbReference type="ARBA" id="ARBA00022448"/>
    </source>
</evidence>
<dbReference type="EMBL" id="AATS01000002">
    <property type="protein sequence ID" value="EAU55540.1"/>
    <property type="molecule type" value="Genomic_DNA"/>
</dbReference>
<dbReference type="GO" id="GO:0005524">
    <property type="term" value="F:ATP binding"/>
    <property type="evidence" value="ECO:0007669"/>
    <property type="project" value="UniProtKB-KW"/>
</dbReference>
<proteinExistence type="inferred from homology"/>
<evidence type="ECO:0000256" key="3">
    <source>
        <dbReference type="ARBA" id="ARBA00022840"/>
    </source>
</evidence>
<keyword evidence="2" id="KW-0547">Nucleotide-binding</keyword>
<comment type="caution">
    <text evidence="6">The sequence shown here is derived from an EMBL/GenBank/DDBJ whole genome shotgun (WGS) entry which is preliminary data.</text>
</comment>
<dbReference type="CDD" id="cd03255">
    <property type="entry name" value="ABC_MJ0796_LolCDE_FtsE"/>
    <property type="match status" value="1"/>
</dbReference>
<dbReference type="InterPro" id="IPR017911">
    <property type="entry name" value="MacB-like_ATP-bd"/>
</dbReference>
<evidence type="ECO:0000256" key="2">
    <source>
        <dbReference type="ARBA" id="ARBA00022741"/>
    </source>
</evidence>
<protein>
    <submittedName>
        <fullName evidence="6">ABC transporter</fullName>
    </submittedName>
</protein>
<dbReference type="Proteomes" id="UP000005297">
    <property type="component" value="Unassembled WGS sequence"/>
</dbReference>
<comment type="similarity">
    <text evidence="4">Belongs to the ABC transporter superfamily. Macrolide exporter (TC 3.A.1.122) family.</text>
</comment>
<dbReference type="Pfam" id="PF00005">
    <property type="entry name" value="ABC_tran"/>
    <property type="match status" value="1"/>
</dbReference>
<keyword evidence="7" id="KW-1185">Reference proteome</keyword>
<dbReference type="STRING" id="314344.AL013_01745"/>
<dbReference type="GO" id="GO:0098796">
    <property type="term" value="C:membrane protein complex"/>
    <property type="evidence" value="ECO:0007669"/>
    <property type="project" value="UniProtKB-ARBA"/>
</dbReference>
<organism evidence="6 7">
    <name type="scientific">Mariprofundus ferrooxydans PV-1</name>
    <dbReference type="NCBI Taxonomy" id="314345"/>
    <lineage>
        <taxon>Bacteria</taxon>
        <taxon>Pseudomonadati</taxon>
        <taxon>Pseudomonadota</taxon>
        <taxon>Candidatius Mariprofundia</taxon>
        <taxon>Mariprofundales</taxon>
        <taxon>Mariprofundaceae</taxon>
        <taxon>Mariprofundus</taxon>
    </lineage>
</organism>
<dbReference type="InParanoid" id="Q0F2L0"/>
<dbReference type="PANTHER" id="PTHR24220:SF689">
    <property type="entry name" value="LIPOPROTEIN-RELEASING SYSTEM ATP-BINDING PROTEIN LOLD"/>
    <property type="match status" value="1"/>
</dbReference>